<dbReference type="eggNOG" id="ENOG502S213">
    <property type="taxonomic scope" value="Eukaryota"/>
</dbReference>
<gene>
    <name evidence="2" type="ORF">NEMVEDRAFT_v1g232469</name>
</gene>
<evidence type="ECO:0000313" key="3">
    <source>
        <dbReference type="Proteomes" id="UP000001593"/>
    </source>
</evidence>
<feature type="non-terminal residue" evidence="2">
    <location>
        <position position="203"/>
    </location>
</feature>
<dbReference type="PANTHER" id="PTHR21580:SF28">
    <property type="entry name" value="BOREALIN N-TERMINAL DOMAIN-CONTAINING PROTEIN-RELATED"/>
    <property type="match status" value="1"/>
</dbReference>
<dbReference type="EMBL" id="DS469555">
    <property type="protein sequence ID" value="EDO43311.1"/>
    <property type="molecule type" value="Genomic_DNA"/>
</dbReference>
<reference evidence="2 3" key="1">
    <citation type="journal article" date="2007" name="Science">
        <title>Sea anemone genome reveals ancestral eumetazoan gene repertoire and genomic organization.</title>
        <authorList>
            <person name="Putnam N.H."/>
            <person name="Srivastava M."/>
            <person name="Hellsten U."/>
            <person name="Dirks B."/>
            <person name="Chapman J."/>
            <person name="Salamov A."/>
            <person name="Terry A."/>
            <person name="Shapiro H."/>
            <person name="Lindquist E."/>
            <person name="Kapitonov V.V."/>
            <person name="Jurka J."/>
            <person name="Genikhovich G."/>
            <person name="Grigoriev I.V."/>
            <person name="Lucas S.M."/>
            <person name="Steele R.E."/>
            <person name="Finnerty J.R."/>
            <person name="Technau U."/>
            <person name="Martindale M.Q."/>
            <person name="Rokhsar D.S."/>
        </authorList>
    </citation>
    <scope>NUCLEOTIDE SEQUENCE [LARGE SCALE GENOMIC DNA]</scope>
    <source>
        <strain evidence="3">CH2 X CH6</strain>
    </source>
</reference>
<evidence type="ECO:0000313" key="2">
    <source>
        <dbReference type="EMBL" id="EDO43311.1"/>
    </source>
</evidence>
<dbReference type="PhylomeDB" id="A7RYY8"/>
<accession>A7RYY8</accession>
<feature type="compositionally biased region" description="Basic and acidic residues" evidence="1">
    <location>
        <begin position="1"/>
        <end position="11"/>
    </location>
</feature>
<dbReference type="OrthoDB" id="67700at2759"/>
<feature type="region of interest" description="Disordered" evidence="1">
    <location>
        <begin position="1"/>
        <end position="54"/>
    </location>
</feature>
<dbReference type="Proteomes" id="UP000001593">
    <property type="component" value="Unassembled WGS sequence"/>
</dbReference>
<protein>
    <submittedName>
        <fullName evidence="2">Uncharacterized protein</fullName>
    </submittedName>
</protein>
<evidence type="ECO:0000256" key="1">
    <source>
        <dbReference type="SAM" id="MobiDB-lite"/>
    </source>
</evidence>
<dbReference type="GO" id="GO:0005856">
    <property type="term" value="C:cytoskeleton"/>
    <property type="evidence" value="ECO:0000318"/>
    <property type="project" value="GO_Central"/>
</dbReference>
<dbReference type="AlphaFoldDB" id="A7RYY8"/>
<dbReference type="Pfam" id="PF07004">
    <property type="entry name" value="SHIPPO-rpt"/>
    <property type="match status" value="2"/>
</dbReference>
<feature type="compositionally biased region" description="Basic and acidic residues" evidence="1">
    <location>
        <begin position="44"/>
        <end position="54"/>
    </location>
</feature>
<keyword evidence="3" id="KW-1185">Reference proteome</keyword>
<dbReference type="OMA" id="YDVEDCY"/>
<dbReference type="InterPro" id="IPR051291">
    <property type="entry name" value="CIMAP"/>
</dbReference>
<dbReference type="InterPro" id="IPR010736">
    <property type="entry name" value="SHIPPO-rpt"/>
</dbReference>
<dbReference type="PANTHER" id="PTHR21580">
    <property type="entry name" value="SHIPPO-1-RELATED"/>
    <property type="match status" value="1"/>
</dbReference>
<organism evidence="2 3">
    <name type="scientific">Nematostella vectensis</name>
    <name type="common">Starlet sea anemone</name>
    <dbReference type="NCBI Taxonomy" id="45351"/>
    <lineage>
        <taxon>Eukaryota</taxon>
        <taxon>Metazoa</taxon>
        <taxon>Cnidaria</taxon>
        <taxon>Anthozoa</taxon>
        <taxon>Hexacorallia</taxon>
        <taxon>Actiniaria</taxon>
        <taxon>Edwardsiidae</taxon>
        <taxon>Nematostella</taxon>
    </lineage>
</organism>
<dbReference type="InParanoid" id="A7RYY8"/>
<name>A7RYY8_NEMVE</name>
<dbReference type="KEGG" id="nve:5515231"/>
<sequence length="203" mass="22972">LEECLDSRPPMRLDMSGPKPTTYDPPTKLPWETQAPAYTMRPKTQPEKDSGGDRVAWKKQWMASPDIWTYRVDFDNRVTWPSPADYQARPTLGNTHITLPQSPSHSMGRRQAFVIGRKGADKEPSPNQYNHDIAKAKVLRRFPSYTIQEGRRGGTMVWTAREPVPGPGSYNPRSYTTSSKRCAPCFSISRSSRTIGLTRNCTL</sequence>
<dbReference type="HOGENOM" id="CLU_1351907_0_0_1"/>
<proteinExistence type="predicted"/>